<evidence type="ECO:0000313" key="2">
    <source>
        <dbReference type="Proteomes" id="UP000267268"/>
    </source>
</evidence>
<protein>
    <recommendedName>
        <fullName evidence="3">Glycosyltransferase</fullName>
    </recommendedName>
</protein>
<keyword evidence="2" id="KW-1185">Reference proteome</keyword>
<accession>A0A3S9P037</accession>
<proteinExistence type="predicted"/>
<organism evidence="1 2">
    <name type="scientific">Flammeovirga pectinis</name>
    <dbReference type="NCBI Taxonomy" id="2494373"/>
    <lineage>
        <taxon>Bacteria</taxon>
        <taxon>Pseudomonadati</taxon>
        <taxon>Bacteroidota</taxon>
        <taxon>Cytophagia</taxon>
        <taxon>Cytophagales</taxon>
        <taxon>Flammeovirgaceae</taxon>
        <taxon>Flammeovirga</taxon>
    </lineage>
</organism>
<dbReference type="SUPFAM" id="SSF53756">
    <property type="entry name" value="UDP-Glycosyltransferase/glycogen phosphorylase"/>
    <property type="match status" value="1"/>
</dbReference>
<dbReference type="OrthoDB" id="4291430at2"/>
<dbReference type="RefSeq" id="WP_126612143.1">
    <property type="nucleotide sequence ID" value="NZ_CP034562.1"/>
</dbReference>
<name>A0A3S9P037_9BACT</name>
<evidence type="ECO:0000313" key="1">
    <source>
        <dbReference type="EMBL" id="AZQ61547.1"/>
    </source>
</evidence>
<evidence type="ECO:0008006" key="3">
    <source>
        <dbReference type="Google" id="ProtNLM"/>
    </source>
</evidence>
<gene>
    <name evidence="1" type="ORF">EI427_04675</name>
</gene>
<reference evidence="1 2" key="1">
    <citation type="submission" date="2018-12" db="EMBL/GenBank/DDBJ databases">
        <title>Flammeovirga pectinis sp. nov., isolated from the gut of the Korean scallop, Patinopecten yessoensis.</title>
        <authorList>
            <person name="Bae J.-W."/>
            <person name="Jeong Y.-S."/>
            <person name="Kang W."/>
        </authorList>
    </citation>
    <scope>NUCLEOTIDE SEQUENCE [LARGE SCALE GENOMIC DNA]</scope>
    <source>
        <strain evidence="1 2">L12M1</strain>
    </source>
</reference>
<sequence length="369" mass="42890">MKISILVLENNFNHLSFYNSLFQILKGESIIVYTTKLIEEKILNSDIKFVVMNDNESVFKFLKKNRKNLNNSDSIIIEQPYTYFFSLIINILSLKTNKTLVIHNINTWCFPVGTAKIKILIYNIIRQIIYKFSNDIIVVSPNLKHYLDKLVLDKNIYFFPFKHPNVNFVSRSNINNEKIKIIIPGMIDTKRREYDSILDAFLVSLNNGVNNIQLILLGKLNPNKSTIIQKISDINQKYTNSIIYFTSFIPENVFNQHLELCDFLLSNLNTYYNNSKTPEIYGITKESGISALMIDYEKPCIIKGDFIPINYSYNQCIVYNTQNDLINIFSDISVKNINSHAFSKIAVENKKKIIIETNKNKNNYLNNHS</sequence>
<dbReference type="KEGG" id="fll:EI427_04675"/>
<dbReference type="Proteomes" id="UP000267268">
    <property type="component" value="Chromosome 1"/>
</dbReference>
<dbReference type="EMBL" id="CP034562">
    <property type="protein sequence ID" value="AZQ61547.1"/>
    <property type="molecule type" value="Genomic_DNA"/>
</dbReference>
<dbReference type="AlphaFoldDB" id="A0A3S9P037"/>